<feature type="transmembrane region" description="Helical" evidence="1">
    <location>
        <begin position="208"/>
        <end position="228"/>
    </location>
</feature>
<name>A0A6J7D0A4_9ZZZZ</name>
<feature type="transmembrane region" description="Helical" evidence="1">
    <location>
        <begin position="355"/>
        <end position="373"/>
    </location>
</feature>
<sequence length="494" mass="53345">MREVDSSSADDDWGFITARAKPSGQSATNKDALADLIEADSVEKTEPVKNVLGSRLDSWGDQSSMDQLRQRARPISLAIAAVFILGYINEIVAGARFVSLLGAKAVIIIYPLAGLGLIGVALLQITWIDKLPRDKALSRVTIAYAIGFVVGLILVAFPQTTVFGSGFIWLFADQLNFLLPLIVWAMAGDIFSAGEGRKIYPSITQWQYGGQLIGLAISALAPFVLIPLGVPLPFLLLVCPVGLIGLGILVPRALKGKPLSQGHGREENTLASLKSAWSFVGGVKAFTAMFSTSALVFIAGMIYKGSFLSDSAAIVNDPAKLQIIYGLTMIAVFTMCGILQRFFTTKILERFTIPGALLILPIMATVCGIFMAWGLNGGLGIKPNFLPFLIIGIIAWWVPRWSVDDVARRTALAVVPNERRARVSFIIDLLPICLGLILAGLAIGLTYWTGKTGLAPLVALPFALMAMYPARIMASQWDKAMLNPLLRIRKRLSD</sequence>
<feature type="transmembrane region" description="Helical" evidence="1">
    <location>
        <begin position="234"/>
        <end position="254"/>
    </location>
</feature>
<gene>
    <name evidence="2" type="ORF">UFOPK3401_00431</name>
</gene>
<feature type="transmembrane region" description="Helical" evidence="1">
    <location>
        <begin position="107"/>
        <end position="128"/>
    </location>
</feature>
<evidence type="ECO:0000256" key="1">
    <source>
        <dbReference type="SAM" id="Phobius"/>
    </source>
</evidence>
<reference evidence="2" key="1">
    <citation type="submission" date="2020-05" db="EMBL/GenBank/DDBJ databases">
        <authorList>
            <person name="Chiriac C."/>
            <person name="Salcher M."/>
            <person name="Ghai R."/>
            <person name="Kavagutti S V."/>
        </authorList>
    </citation>
    <scope>NUCLEOTIDE SEQUENCE</scope>
</reference>
<feature type="transmembrane region" description="Helical" evidence="1">
    <location>
        <begin position="423"/>
        <end position="448"/>
    </location>
</feature>
<feature type="transmembrane region" description="Helical" evidence="1">
    <location>
        <begin position="140"/>
        <end position="160"/>
    </location>
</feature>
<proteinExistence type="predicted"/>
<feature type="transmembrane region" description="Helical" evidence="1">
    <location>
        <begin position="385"/>
        <end position="403"/>
    </location>
</feature>
<feature type="transmembrane region" description="Helical" evidence="1">
    <location>
        <begin position="75"/>
        <end position="95"/>
    </location>
</feature>
<keyword evidence="1" id="KW-0472">Membrane</keyword>
<organism evidence="2">
    <name type="scientific">freshwater metagenome</name>
    <dbReference type="NCBI Taxonomy" id="449393"/>
    <lineage>
        <taxon>unclassified sequences</taxon>
        <taxon>metagenomes</taxon>
        <taxon>ecological metagenomes</taxon>
    </lineage>
</organism>
<accession>A0A6J7D0A4</accession>
<evidence type="ECO:0000313" key="2">
    <source>
        <dbReference type="EMBL" id="CAB4864287.1"/>
    </source>
</evidence>
<dbReference type="EMBL" id="CAFBLM010000012">
    <property type="protein sequence ID" value="CAB4864287.1"/>
    <property type="molecule type" value="Genomic_DNA"/>
</dbReference>
<keyword evidence="1" id="KW-0812">Transmembrane</keyword>
<protein>
    <submittedName>
        <fullName evidence="2">Unannotated protein</fullName>
    </submittedName>
</protein>
<dbReference type="AlphaFoldDB" id="A0A6J7D0A4"/>
<feature type="transmembrane region" description="Helical" evidence="1">
    <location>
        <begin position="454"/>
        <end position="474"/>
    </location>
</feature>
<feature type="transmembrane region" description="Helical" evidence="1">
    <location>
        <begin position="166"/>
        <end position="187"/>
    </location>
</feature>
<feature type="transmembrane region" description="Helical" evidence="1">
    <location>
        <begin position="323"/>
        <end position="343"/>
    </location>
</feature>
<feature type="transmembrane region" description="Helical" evidence="1">
    <location>
        <begin position="275"/>
        <end position="303"/>
    </location>
</feature>
<keyword evidence="1" id="KW-1133">Transmembrane helix</keyword>